<organism evidence="7 8">
    <name type="scientific">Candidatus Lambdaproteobacteria bacterium RIFOXYD2_FULL_50_16</name>
    <dbReference type="NCBI Taxonomy" id="1817772"/>
    <lineage>
        <taxon>Bacteria</taxon>
        <taxon>Pseudomonadati</taxon>
        <taxon>Pseudomonadota</taxon>
        <taxon>Candidatus Lambdaproteobacteria</taxon>
    </lineage>
</organism>
<dbReference type="SUPFAM" id="SSF46911">
    <property type="entry name" value="Ribosomal protein S18"/>
    <property type="match status" value="1"/>
</dbReference>
<dbReference type="EMBL" id="MFNE01000032">
    <property type="protein sequence ID" value="OGG94877.1"/>
    <property type="molecule type" value="Genomic_DNA"/>
</dbReference>
<evidence type="ECO:0000313" key="7">
    <source>
        <dbReference type="EMBL" id="OGG94877.1"/>
    </source>
</evidence>
<keyword evidence="2 5" id="KW-0689">Ribosomal protein</keyword>
<keyword evidence="5" id="KW-0694">RNA-binding</keyword>
<evidence type="ECO:0000256" key="5">
    <source>
        <dbReference type="HAMAP-Rule" id="MF_00270"/>
    </source>
</evidence>
<evidence type="ECO:0000256" key="2">
    <source>
        <dbReference type="ARBA" id="ARBA00022980"/>
    </source>
</evidence>
<sequence length="95" mass="10840">MGKKKRNFGNREKTVKRPCPLLAAGVEHIDYKDVELLKQFITEKGKIIPRRITGLSATSQKNLTAAIKRARNAALLSFSEGYLHQDDHYESSERR</sequence>
<dbReference type="PROSITE" id="PS00057">
    <property type="entry name" value="RIBOSOMAL_S18"/>
    <property type="match status" value="1"/>
</dbReference>
<dbReference type="GO" id="GO:0006412">
    <property type="term" value="P:translation"/>
    <property type="evidence" value="ECO:0007669"/>
    <property type="project" value="UniProtKB-UniRule"/>
</dbReference>
<dbReference type="AlphaFoldDB" id="A0A1F6G9T0"/>
<dbReference type="GO" id="GO:0003735">
    <property type="term" value="F:structural constituent of ribosome"/>
    <property type="evidence" value="ECO:0007669"/>
    <property type="project" value="InterPro"/>
</dbReference>
<dbReference type="HAMAP" id="MF_00270">
    <property type="entry name" value="Ribosomal_bS18"/>
    <property type="match status" value="1"/>
</dbReference>
<keyword evidence="5" id="KW-0699">rRNA-binding</keyword>
<protein>
    <recommendedName>
        <fullName evidence="4 5">Small ribosomal subunit protein bS18</fullName>
    </recommendedName>
</protein>
<evidence type="ECO:0000256" key="4">
    <source>
        <dbReference type="ARBA" id="ARBA00035141"/>
    </source>
</evidence>
<dbReference type="PANTHER" id="PTHR13479">
    <property type="entry name" value="30S RIBOSOMAL PROTEIN S18"/>
    <property type="match status" value="1"/>
</dbReference>
<keyword evidence="3 5" id="KW-0687">Ribonucleoprotein</keyword>
<comment type="similarity">
    <text evidence="1 5 6">Belongs to the bacterial ribosomal protein bS18 family.</text>
</comment>
<comment type="function">
    <text evidence="5">Binds as a heterodimer with protein bS6 to the central domain of the 16S rRNA, where it helps stabilize the platform of the 30S subunit.</text>
</comment>
<dbReference type="GO" id="GO:0070181">
    <property type="term" value="F:small ribosomal subunit rRNA binding"/>
    <property type="evidence" value="ECO:0007669"/>
    <property type="project" value="TreeGrafter"/>
</dbReference>
<dbReference type="STRING" id="1817772.A2527_05075"/>
<proteinExistence type="inferred from homology"/>
<dbReference type="Proteomes" id="UP000178449">
    <property type="component" value="Unassembled WGS sequence"/>
</dbReference>
<dbReference type="NCBIfam" id="TIGR00165">
    <property type="entry name" value="S18"/>
    <property type="match status" value="1"/>
</dbReference>
<dbReference type="Pfam" id="PF01084">
    <property type="entry name" value="Ribosomal_S18"/>
    <property type="match status" value="1"/>
</dbReference>
<dbReference type="PRINTS" id="PR00974">
    <property type="entry name" value="RIBOSOMALS18"/>
</dbReference>
<dbReference type="InterPro" id="IPR001648">
    <property type="entry name" value="Ribosomal_bS18"/>
</dbReference>
<reference evidence="7 8" key="1">
    <citation type="journal article" date="2016" name="Nat. Commun.">
        <title>Thousands of microbial genomes shed light on interconnected biogeochemical processes in an aquifer system.</title>
        <authorList>
            <person name="Anantharaman K."/>
            <person name="Brown C.T."/>
            <person name="Hug L.A."/>
            <person name="Sharon I."/>
            <person name="Castelle C.J."/>
            <person name="Probst A.J."/>
            <person name="Thomas B.C."/>
            <person name="Singh A."/>
            <person name="Wilkins M.J."/>
            <person name="Karaoz U."/>
            <person name="Brodie E.L."/>
            <person name="Williams K.H."/>
            <person name="Hubbard S.S."/>
            <person name="Banfield J.F."/>
        </authorList>
    </citation>
    <scope>NUCLEOTIDE SEQUENCE [LARGE SCALE GENOMIC DNA]</scope>
</reference>
<name>A0A1F6G9T0_9PROT</name>
<evidence type="ECO:0000256" key="3">
    <source>
        <dbReference type="ARBA" id="ARBA00023274"/>
    </source>
</evidence>
<comment type="subunit">
    <text evidence="5">Part of the 30S ribosomal subunit. Forms a tight heterodimer with protein bS6.</text>
</comment>
<dbReference type="GO" id="GO:0022627">
    <property type="term" value="C:cytosolic small ribosomal subunit"/>
    <property type="evidence" value="ECO:0007669"/>
    <property type="project" value="TreeGrafter"/>
</dbReference>
<dbReference type="InterPro" id="IPR018275">
    <property type="entry name" value="Ribosomal_bS18_CS"/>
</dbReference>
<evidence type="ECO:0000256" key="1">
    <source>
        <dbReference type="ARBA" id="ARBA00005589"/>
    </source>
</evidence>
<dbReference type="Gene3D" id="4.10.640.10">
    <property type="entry name" value="Ribosomal protein S18"/>
    <property type="match status" value="1"/>
</dbReference>
<dbReference type="InterPro" id="IPR036870">
    <property type="entry name" value="Ribosomal_bS18_sf"/>
</dbReference>
<comment type="caution">
    <text evidence="7">The sequence shown here is derived from an EMBL/GenBank/DDBJ whole genome shotgun (WGS) entry which is preliminary data.</text>
</comment>
<dbReference type="PANTHER" id="PTHR13479:SF40">
    <property type="entry name" value="SMALL RIBOSOMAL SUBUNIT PROTEIN BS18M"/>
    <property type="match status" value="1"/>
</dbReference>
<accession>A0A1F6G9T0</accession>
<evidence type="ECO:0000256" key="6">
    <source>
        <dbReference type="RuleBase" id="RU003910"/>
    </source>
</evidence>
<evidence type="ECO:0000313" key="8">
    <source>
        <dbReference type="Proteomes" id="UP000178449"/>
    </source>
</evidence>
<gene>
    <name evidence="5" type="primary">rpsR</name>
    <name evidence="7" type="ORF">A2527_05075</name>
</gene>